<reference evidence="7 9" key="2">
    <citation type="submission" date="2018-08" db="EMBL/GenBank/DDBJ databases">
        <title>Genetic Globetrotter - A new plasmid hitch-hiking vast phylogenetic and geographic distances.</title>
        <authorList>
            <person name="Vollmers J."/>
            <person name="Petersen J."/>
        </authorList>
    </citation>
    <scope>NUCLEOTIDE SEQUENCE [LARGE SCALE GENOMIC DNA]</scope>
    <source>
        <strain evidence="7 9">DSM 26383</strain>
    </source>
</reference>
<dbReference type="AlphaFoldDB" id="A0A0T5P570"/>
<evidence type="ECO:0000256" key="2">
    <source>
        <dbReference type="ARBA" id="ARBA00022729"/>
    </source>
</evidence>
<name>A0A0T5P570_9RHOB</name>
<feature type="chain" id="PRO_5010437380" evidence="4">
    <location>
        <begin position="26"/>
        <end position="393"/>
    </location>
</feature>
<evidence type="ECO:0000256" key="1">
    <source>
        <dbReference type="ARBA" id="ARBA00010062"/>
    </source>
</evidence>
<dbReference type="Proteomes" id="UP000325785">
    <property type="component" value="Chromosome"/>
</dbReference>
<dbReference type="PANTHER" id="PTHR30483">
    <property type="entry name" value="LEUCINE-SPECIFIC-BINDING PROTEIN"/>
    <property type="match status" value="1"/>
</dbReference>
<dbReference type="GO" id="GO:0006865">
    <property type="term" value="P:amino acid transport"/>
    <property type="evidence" value="ECO:0007669"/>
    <property type="project" value="UniProtKB-KW"/>
</dbReference>
<dbReference type="InterPro" id="IPR028082">
    <property type="entry name" value="Peripla_BP_I"/>
</dbReference>
<evidence type="ECO:0000259" key="5">
    <source>
        <dbReference type="Pfam" id="PF13458"/>
    </source>
</evidence>
<dbReference type="InterPro" id="IPR028081">
    <property type="entry name" value="Leu-bd"/>
</dbReference>
<comment type="similarity">
    <text evidence="1">Belongs to the leucine-binding protein family.</text>
</comment>
<dbReference type="PATRIC" id="fig|540747.5.peg.1508"/>
<reference evidence="6 8" key="1">
    <citation type="submission" date="2015-04" db="EMBL/GenBank/DDBJ databases">
        <title>The draft genome sequence of Roseovarius indicus B108T.</title>
        <authorList>
            <person name="Li G."/>
            <person name="Lai Q."/>
            <person name="Shao Z."/>
            <person name="Yan P."/>
        </authorList>
    </citation>
    <scope>NUCLEOTIDE SEQUENCE [LARGE SCALE GENOMIC DNA]</scope>
    <source>
        <strain evidence="6 8">B108</strain>
    </source>
</reference>
<dbReference type="EMBL" id="CP031598">
    <property type="protein sequence ID" value="QEW28455.1"/>
    <property type="molecule type" value="Genomic_DNA"/>
</dbReference>
<evidence type="ECO:0000313" key="8">
    <source>
        <dbReference type="Proteomes" id="UP000051401"/>
    </source>
</evidence>
<evidence type="ECO:0000313" key="9">
    <source>
        <dbReference type="Proteomes" id="UP000325785"/>
    </source>
</evidence>
<evidence type="ECO:0000313" key="6">
    <source>
        <dbReference type="EMBL" id="KRS16378.1"/>
    </source>
</evidence>
<dbReference type="PANTHER" id="PTHR30483:SF6">
    <property type="entry name" value="PERIPLASMIC BINDING PROTEIN OF ABC TRANSPORTER FOR NATURAL AMINO ACIDS"/>
    <property type="match status" value="1"/>
</dbReference>
<evidence type="ECO:0000256" key="4">
    <source>
        <dbReference type="SAM" id="SignalP"/>
    </source>
</evidence>
<keyword evidence="2 4" id="KW-0732">Signal</keyword>
<protein>
    <submittedName>
        <fullName evidence="7">Aliphatic amidase expression-regulating protein</fullName>
    </submittedName>
</protein>
<dbReference type="OrthoDB" id="435355at2"/>
<keyword evidence="8" id="KW-1185">Reference proteome</keyword>
<dbReference type="KEGG" id="rid:RIdsm_04286"/>
<dbReference type="InterPro" id="IPR051010">
    <property type="entry name" value="BCAA_transport"/>
</dbReference>
<feature type="signal peptide" evidence="4">
    <location>
        <begin position="1"/>
        <end position="25"/>
    </location>
</feature>
<dbReference type="Proteomes" id="UP000051401">
    <property type="component" value="Unassembled WGS sequence"/>
</dbReference>
<sequence length="393" mass="42084">MKTKITKLLAVSALAASSLVPPALAEEGKVKVGLILSLSGPGSVLGQEMQKGADLALEMLDGKLGGKAAEFIYEDDQRKPDVGKEAAEKLTRSDDVDVVIGSSFSNVMMAIHRPITRAGKIVLSPNPAPAPLAGDKCDPNYFAVPFQNDQLAEAIGTHLSAEGVGSAFILAPNYQAGRDLLEGFKRTYTGEIVGEIYTPLEQTDFSAELTQVKSADPDAVFVFYPGGLGIQWVKQYAQAGLKDDTPLYSAFTYFNGAALNAIGEAGLGLKSAAQWTIDLPNDANQEFVEAFRAKYDSPPSDFAAMAYDAVRLIDSAAAKVDDVDDTDAFRAALREADFASVRGEFKFNTNQHPIQAMYLATVEADEDGNYIAVSESVIEEAMEDSYAKDCSME</sequence>
<gene>
    <name evidence="7" type="primary">amiC_4</name>
    <name evidence="7" type="ORF">RIdsm_04286</name>
    <name evidence="6" type="ORF">XM52_18775</name>
</gene>
<dbReference type="Gene3D" id="3.40.50.2300">
    <property type="match status" value="2"/>
</dbReference>
<dbReference type="EMBL" id="LAXI01000014">
    <property type="protein sequence ID" value="KRS16378.1"/>
    <property type="molecule type" value="Genomic_DNA"/>
</dbReference>
<organism evidence="6 8">
    <name type="scientific">Roseovarius indicus</name>
    <dbReference type="NCBI Taxonomy" id="540747"/>
    <lineage>
        <taxon>Bacteria</taxon>
        <taxon>Pseudomonadati</taxon>
        <taxon>Pseudomonadota</taxon>
        <taxon>Alphaproteobacteria</taxon>
        <taxon>Rhodobacterales</taxon>
        <taxon>Roseobacteraceae</taxon>
        <taxon>Roseovarius</taxon>
    </lineage>
</organism>
<accession>A0A0T5P570</accession>
<dbReference type="RefSeq" id="WP_057818367.1">
    <property type="nucleotide sequence ID" value="NZ_CP031598.1"/>
</dbReference>
<evidence type="ECO:0000313" key="7">
    <source>
        <dbReference type="EMBL" id="QEW28455.1"/>
    </source>
</evidence>
<dbReference type="CDD" id="cd06359">
    <property type="entry name" value="PBP1_Nba-like"/>
    <property type="match status" value="1"/>
</dbReference>
<dbReference type="STRING" id="540747.SAMN04488031_105100"/>
<feature type="domain" description="Leucine-binding protein" evidence="5">
    <location>
        <begin position="29"/>
        <end position="365"/>
    </location>
</feature>
<dbReference type="SUPFAM" id="SSF53822">
    <property type="entry name" value="Periplasmic binding protein-like I"/>
    <property type="match status" value="1"/>
</dbReference>
<evidence type="ECO:0000256" key="3">
    <source>
        <dbReference type="ARBA" id="ARBA00022970"/>
    </source>
</evidence>
<keyword evidence="3" id="KW-0029">Amino-acid transport</keyword>
<keyword evidence="3" id="KW-0813">Transport</keyword>
<dbReference type="Pfam" id="PF13458">
    <property type="entry name" value="Peripla_BP_6"/>
    <property type="match status" value="1"/>
</dbReference>
<proteinExistence type="inferred from homology"/>